<organism evidence="3 4">
    <name type="scientific">Folsomia candida</name>
    <name type="common">Springtail</name>
    <dbReference type="NCBI Taxonomy" id="158441"/>
    <lineage>
        <taxon>Eukaryota</taxon>
        <taxon>Metazoa</taxon>
        <taxon>Ecdysozoa</taxon>
        <taxon>Arthropoda</taxon>
        <taxon>Hexapoda</taxon>
        <taxon>Collembola</taxon>
        <taxon>Entomobryomorpha</taxon>
        <taxon>Isotomoidea</taxon>
        <taxon>Isotomidae</taxon>
        <taxon>Proisotominae</taxon>
        <taxon>Folsomia</taxon>
    </lineage>
</organism>
<evidence type="ECO:0000313" key="4">
    <source>
        <dbReference type="Proteomes" id="UP000198287"/>
    </source>
</evidence>
<keyword evidence="4" id="KW-1185">Reference proteome</keyword>
<feature type="transmembrane region" description="Helical" evidence="2">
    <location>
        <begin position="21"/>
        <end position="46"/>
    </location>
</feature>
<name>A0A226DS06_FOLCA</name>
<keyword evidence="2" id="KW-0812">Transmembrane</keyword>
<evidence type="ECO:0000256" key="2">
    <source>
        <dbReference type="SAM" id="Phobius"/>
    </source>
</evidence>
<feature type="compositionally biased region" description="Basic and acidic residues" evidence="1">
    <location>
        <begin position="185"/>
        <end position="199"/>
    </location>
</feature>
<protein>
    <submittedName>
        <fullName evidence="3">Uncharacterized protein</fullName>
    </submittedName>
</protein>
<dbReference type="Proteomes" id="UP000198287">
    <property type="component" value="Unassembled WGS sequence"/>
</dbReference>
<gene>
    <name evidence="3" type="ORF">Fcan01_17198</name>
</gene>
<accession>A0A226DS06</accession>
<keyword evidence="2" id="KW-1133">Transmembrane helix</keyword>
<evidence type="ECO:0000256" key="1">
    <source>
        <dbReference type="SAM" id="MobiDB-lite"/>
    </source>
</evidence>
<dbReference type="AlphaFoldDB" id="A0A226DS06"/>
<dbReference type="SUPFAM" id="SSF50370">
    <property type="entry name" value="Ricin B-like lectins"/>
    <property type="match status" value="1"/>
</dbReference>
<keyword evidence="2" id="KW-0472">Membrane</keyword>
<comment type="caution">
    <text evidence="3">The sequence shown here is derived from an EMBL/GenBank/DDBJ whole genome shotgun (WGS) entry which is preliminary data.</text>
</comment>
<feature type="region of interest" description="Disordered" evidence="1">
    <location>
        <begin position="163"/>
        <end position="199"/>
    </location>
</feature>
<reference evidence="3 4" key="1">
    <citation type="submission" date="2015-12" db="EMBL/GenBank/DDBJ databases">
        <title>The genome of Folsomia candida.</title>
        <authorList>
            <person name="Faddeeva A."/>
            <person name="Derks M.F."/>
            <person name="Anvar Y."/>
            <person name="Smit S."/>
            <person name="Van Straalen N."/>
            <person name="Roelofs D."/>
        </authorList>
    </citation>
    <scope>NUCLEOTIDE SEQUENCE [LARGE SCALE GENOMIC DNA]</scope>
    <source>
        <strain evidence="3 4">VU population</strain>
        <tissue evidence="3">Whole body</tissue>
    </source>
</reference>
<dbReference type="EMBL" id="LNIX01000012">
    <property type="protein sequence ID" value="OXA48282.1"/>
    <property type="molecule type" value="Genomic_DNA"/>
</dbReference>
<dbReference type="InterPro" id="IPR035992">
    <property type="entry name" value="Ricin_B-like_lectins"/>
</dbReference>
<sequence length="199" mass="22705">MRKKEVKLYFQCPYFQMNYPIILFTALGTLGSFVSCNFLSGVPFTITNRATNKSPFSSVFHEIYTWEKDNSTIFVWLYTWDQRIKNYDETETDGAFCITYQSAAFASLERCNPLNEGQLWHVIKLPGFNSYKFFNRVKATCLSEKNDDLLEFEDCTATQRGVVAVDEGGSSPTSDQRPPTGCGGRGREQKEKLRAGTWS</sequence>
<evidence type="ECO:0000313" key="3">
    <source>
        <dbReference type="EMBL" id="OXA48282.1"/>
    </source>
</evidence>
<proteinExistence type="predicted"/>